<dbReference type="OrthoDB" id="4205565at2"/>
<gene>
    <name evidence="1" type="ORF">SAMN05421811_103307</name>
</gene>
<proteinExistence type="predicted"/>
<keyword evidence="2" id="KW-1185">Reference proteome</keyword>
<dbReference type="RefSeq" id="WP_091079605.1">
    <property type="nucleotide sequence ID" value="NZ_FOHX01000003.1"/>
</dbReference>
<reference evidence="1 2" key="1">
    <citation type="submission" date="2016-10" db="EMBL/GenBank/DDBJ databases">
        <authorList>
            <person name="de Groot N.N."/>
        </authorList>
    </citation>
    <scope>NUCLEOTIDE SEQUENCE [LARGE SCALE GENOMIC DNA]</scope>
    <source>
        <strain evidence="1 2">CGMCC 4.5598</strain>
    </source>
</reference>
<dbReference type="EMBL" id="FOHX01000003">
    <property type="protein sequence ID" value="SET52433.1"/>
    <property type="molecule type" value="Genomic_DNA"/>
</dbReference>
<accession>A0A1I0F5D1</accession>
<protein>
    <submittedName>
        <fullName evidence="1">Uncharacterized protein</fullName>
    </submittedName>
</protein>
<dbReference type="Proteomes" id="UP000199361">
    <property type="component" value="Unassembled WGS sequence"/>
</dbReference>
<dbReference type="AlphaFoldDB" id="A0A1I0F5D1"/>
<evidence type="ECO:0000313" key="1">
    <source>
        <dbReference type="EMBL" id="SET52433.1"/>
    </source>
</evidence>
<evidence type="ECO:0000313" key="2">
    <source>
        <dbReference type="Proteomes" id="UP000199361"/>
    </source>
</evidence>
<name>A0A1I0F5D1_9ACTN</name>
<organism evidence="1 2">
    <name type="scientific">Nonomuraea wenchangensis</name>
    <dbReference type="NCBI Taxonomy" id="568860"/>
    <lineage>
        <taxon>Bacteria</taxon>
        <taxon>Bacillati</taxon>
        <taxon>Actinomycetota</taxon>
        <taxon>Actinomycetes</taxon>
        <taxon>Streptosporangiales</taxon>
        <taxon>Streptosporangiaceae</taxon>
        <taxon>Nonomuraea</taxon>
    </lineage>
</organism>
<dbReference type="STRING" id="568860.SAMN05421811_103307"/>
<sequence length="244" mass="29213">MSDYPEIAKRFAMDTRWHKMTVLHNDGLYRHLRCRGRRGLYWFDIVTWPGSLAIRGDLNDAYVFSRTPDMFQFFRARRSKEINPDYWAEKLPEGRHSVQKYSQDLLHQHIRQALRDEYEDFLHARLTERASQLGLDTVNLLGPELAKPCHEQTRDHMRRLRKAVHEHFFDPWWGCGTEYEETVLRGLDEFSFTSDDGHKFQFEGWQEWDLRDWDWSFLWACHAIVWGVQRYDAVKSAEKAEASA</sequence>